<feature type="compositionally biased region" description="Basic and acidic residues" evidence="1">
    <location>
        <begin position="348"/>
        <end position="362"/>
    </location>
</feature>
<name>A0A8E2JEV9_9PEZI</name>
<dbReference type="Proteomes" id="UP000250266">
    <property type="component" value="Unassembled WGS sequence"/>
</dbReference>
<keyword evidence="4" id="KW-1185">Reference proteome</keyword>
<feature type="region of interest" description="Disordered" evidence="1">
    <location>
        <begin position="348"/>
        <end position="407"/>
    </location>
</feature>
<feature type="compositionally biased region" description="Low complexity" evidence="1">
    <location>
        <begin position="71"/>
        <end position="80"/>
    </location>
</feature>
<sequence length="407" mass="45019">MVHLGETITVINKSGKVVSNSKHLINVFKEAKSAYRERKAEIQAERNAAAEEKNARHGVKSLRIDDDTRSRASSRASKGPSRSKSHRHARPSIERGHTDSFYVNDERPRRHSPTHRHLEQDLAGDGHRRELSRRHTDGPVQLSAGKTTRSHSEPHIDMDLAYGELPPPPPMQRYEEGELREKASRLTMLLDEANCLQYSVTAMIENLQKNPEALAAVALTLAEISNIVGKMGPGVLMTMKSSFPAVVALLASPQFMIAAGVGVGVTIVALGGYKIIKKIKAKKENELEEPLQLDELQTPELSRIEMWRRGIAEIEAESNGTSVDGEFITPGASRHLIAAGVIEEDGLKARRASRDKERAESKSKHKAPKSTKSSKTSRGGKDDKDKKKKKKKEPSGLRMLFQSHAHS</sequence>
<dbReference type="OrthoDB" id="5402307at2759"/>
<evidence type="ECO:0000313" key="4">
    <source>
        <dbReference type="Proteomes" id="UP000250266"/>
    </source>
</evidence>
<proteinExistence type="predicted"/>
<feature type="compositionally biased region" description="Basic and acidic residues" evidence="1">
    <location>
        <begin position="46"/>
        <end position="55"/>
    </location>
</feature>
<accession>A0A8E2JEV9</accession>
<evidence type="ECO:0000256" key="2">
    <source>
        <dbReference type="SAM" id="Phobius"/>
    </source>
</evidence>
<evidence type="ECO:0000313" key="3">
    <source>
        <dbReference type="EMBL" id="OCK79979.1"/>
    </source>
</evidence>
<feature type="compositionally biased region" description="Basic and acidic residues" evidence="1">
    <location>
        <begin position="91"/>
        <end position="108"/>
    </location>
</feature>
<dbReference type="EMBL" id="KV744979">
    <property type="protein sequence ID" value="OCK79979.1"/>
    <property type="molecule type" value="Genomic_DNA"/>
</dbReference>
<keyword evidence="2" id="KW-1133">Transmembrane helix</keyword>
<evidence type="ECO:0000256" key="1">
    <source>
        <dbReference type="SAM" id="MobiDB-lite"/>
    </source>
</evidence>
<organism evidence="3 4">
    <name type="scientific">Lepidopterella palustris CBS 459.81</name>
    <dbReference type="NCBI Taxonomy" id="1314670"/>
    <lineage>
        <taxon>Eukaryota</taxon>
        <taxon>Fungi</taxon>
        <taxon>Dikarya</taxon>
        <taxon>Ascomycota</taxon>
        <taxon>Pezizomycotina</taxon>
        <taxon>Dothideomycetes</taxon>
        <taxon>Pleosporomycetidae</taxon>
        <taxon>Mytilinidiales</taxon>
        <taxon>Argynnaceae</taxon>
        <taxon>Lepidopterella</taxon>
    </lineage>
</organism>
<dbReference type="AlphaFoldDB" id="A0A8E2JEV9"/>
<feature type="transmembrane region" description="Helical" evidence="2">
    <location>
        <begin position="246"/>
        <end position="273"/>
    </location>
</feature>
<feature type="compositionally biased region" description="Basic and acidic residues" evidence="1">
    <location>
        <begin position="116"/>
        <end position="137"/>
    </location>
</feature>
<feature type="compositionally biased region" description="Basic residues" evidence="1">
    <location>
        <begin position="81"/>
        <end position="90"/>
    </location>
</feature>
<protein>
    <submittedName>
        <fullName evidence="3">Uncharacterized protein</fullName>
    </submittedName>
</protein>
<feature type="region of interest" description="Disordered" evidence="1">
    <location>
        <begin position="46"/>
        <end position="154"/>
    </location>
</feature>
<reference evidence="3 4" key="1">
    <citation type="journal article" date="2016" name="Nat. Commun.">
        <title>Ectomycorrhizal ecology is imprinted in the genome of the dominant symbiotic fungus Cenococcum geophilum.</title>
        <authorList>
            <consortium name="DOE Joint Genome Institute"/>
            <person name="Peter M."/>
            <person name="Kohler A."/>
            <person name="Ohm R.A."/>
            <person name="Kuo A."/>
            <person name="Krutzmann J."/>
            <person name="Morin E."/>
            <person name="Arend M."/>
            <person name="Barry K.W."/>
            <person name="Binder M."/>
            <person name="Choi C."/>
            <person name="Clum A."/>
            <person name="Copeland A."/>
            <person name="Grisel N."/>
            <person name="Haridas S."/>
            <person name="Kipfer T."/>
            <person name="LaButti K."/>
            <person name="Lindquist E."/>
            <person name="Lipzen A."/>
            <person name="Maire R."/>
            <person name="Meier B."/>
            <person name="Mihaltcheva S."/>
            <person name="Molinier V."/>
            <person name="Murat C."/>
            <person name="Poggeler S."/>
            <person name="Quandt C.A."/>
            <person name="Sperisen C."/>
            <person name="Tritt A."/>
            <person name="Tisserant E."/>
            <person name="Crous P.W."/>
            <person name="Henrissat B."/>
            <person name="Nehls U."/>
            <person name="Egli S."/>
            <person name="Spatafora J.W."/>
            <person name="Grigoriev I.V."/>
            <person name="Martin F.M."/>
        </authorList>
    </citation>
    <scope>NUCLEOTIDE SEQUENCE [LARGE SCALE GENOMIC DNA]</scope>
    <source>
        <strain evidence="3 4">CBS 459.81</strain>
    </source>
</reference>
<gene>
    <name evidence="3" type="ORF">K432DRAFT_393424</name>
</gene>
<keyword evidence="2" id="KW-0812">Transmembrane</keyword>
<keyword evidence="2" id="KW-0472">Membrane</keyword>